<reference evidence="2" key="1">
    <citation type="submission" date="2020-05" db="EMBL/GenBank/DDBJ databases">
        <title>Nod-independent and nitrogen-fixing Bradyrhizobium aeschynomene sp. nov. isolated from nodules of Aeschynomene indica.</title>
        <authorList>
            <person name="Zhang Z."/>
        </authorList>
    </citation>
    <scope>NUCLEOTIDE SEQUENCE</scope>
    <source>
        <strain evidence="2">83012</strain>
    </source>
</reference>
<gene>
    <name evidence="2" type="ORF">HL667_33590</name>
</gene>
<name>A0ABX2CRC1_9BRAD</name>
<keyword evidence="1" id="KW-0812">Transmembrane</keyword>
<dbReference type="EMBL" id="JABFDN010000029">
    <property type="protein sequence ID" value="NPU69965.1"/>
    <property type="molecule type" value="Genomic_DNA"/>
</dbReference>
<keyword evidence="1" id="KW-1133">Transmembrane helix</keyword>
<evidence type="ECO:0000313" key="3">
    <source>
        <dbReference type="Proteomes" id="UP000886476"/>
    </source>
</evidence>
<dbReference type="Proteomes" id="UP000886476">
    <property type="component" value="Unassembled WGS sequence"/>
</dbReference>
<evidence type="ECO:0000256" key="1">
    <source>
        <dbReference type="SAM" id="Phobius"/>
    </source>
</evidence>
<keyword evidence="3" id="KW-1185">Reference proteome</keyword>
<evidence type="ECO:0000313" key="2">
    <source>
        <dbReference type="EMBL" id="NPU69965.1"/>
    </source>
</evidence>
<dbReference type="RefSeq" id="WP_172115485.1">
    <property type="nucleotide sequence ID" value="NZ_JABFDN010000029.1"/>
</dbReference>
<feature type="transmembrane region" description="Helical" evidence="1">
    <location>
        <begin position="18"/>
        <end position="43"/>
    </location>
</feature>
<proteinExistence type="predicted"/>
<keyword evidence="1" id="KW-0472">Membrane</keyword>
<organism evidence="2 3">
    <name type="scientific">Bradyrhizobium aeschynomenes</name>
    <dbReference type="NCBI Taxonomy" id="2734909"/>
    <lineage>
        <taxon>Bacteria</taxon>
        <taxon>Pseudomonadati</taxon>
        <taxon>Pseudomonadota</taxon>
        <taxon>Alphaproteobacteria</taxon>
        <taxon>Hyphomicrobiales</taxon>
        <taxon>Nitrobacteraceae</taxon>
        <taxon>Bradyrhizobium</taxon>
    </lineage>
</organism>
<sequence>MNDDDDIGPINGHVRSEALPVGCFALVLAAIGVIAALGLYGAWANWMAGR</sequence>
<accession>A0ABX2CRC1</accession>
<protein>
    <submittedName>
        <fullName evidence="2">Uncharacterized protein</fullName>
    </submittedName>
</protein>
<comment type="caution">
    <text evidence="2">The sequence shown here is derived from an EMBL/GenBank/DDBJ whole genome shotgun (WGS) entry which is preliminary data.</text>
</comment>